<dbReference type="RefSeq" id="WP_136451849.1">
    <property type="nucleotide sequence ID" value="NZ_SSTI01000008.1"/>
</dbReference>
<dbReference type="InterPro" id="IPR000835">
    <property type="entry name" value="HTH_MarR-typ"/>
</dbReference>
<dbReference type="InterPro" id="IPR036390">
    <property type="entry name" value="WH_DNA-bd_sf"/>
</dbReference>
<name>A0ABY2QGP2_9SPHN</name>
<dbReference type="InterPro" id="IPR036388">
    <property type="entry name" value="WH-like_DNA-bd_sf"/>
</dbReference>
<proteinExistence type="predicted"/>
<sequence length="324" mass="34813">MHLIHRDYHAGGESSGFDALIIGGDRHPGGDKGWGEDEGGGEDAAAALEMCGGRVVGSGTLSDAPARLATLATRPLILLDLRQVEDEAISAGLSRLDGVAAGRDLAMVAAITPAQIDVVAAGLVLSRHQILCDPQPADWIAAMAGAQGADRLVLHDRINEGEAARLAKLNAEVARIADVLAKLSKHDEPMRTAIVAEPSFDYAAEQRTDSITAADIRQIVRSRRLRDRYVGPGLFEDPAWDMMLDLYAAHLERAHVSVSSLCIAAAVAPTTALRWISRLTEAGLFERRPDPFDRRRAFMSLTESGLDAMRRYVAMARTLGLPII</sequence>
<feature type="domain" description="HTH marR-type" evidence="1">
    <location>
        <begin position="266"/>
        <end position="305"/>
    </location>
</feature>
<dbReference type="EMBL" id="SSTI01000008">
    <property type="protein sequence ID" value="THG39460.1"/>
    <property type="molecule type" value="Genomic_DNA"/>
</dbReference>
<protein>
    <recommendedName>
        <fullName evidence="1">HTH marR-type domain-containing protein</fullName>
    </recommendedName>
</protein>
<keyword evidence="3" id="KW-1185">Reference proteome</keyword>
<dbReference type="Proteomes" id="UP000308038">
    <property type="component" value="Unassembled WGS sequence"/>
</dbReference>
<evidence type="ECO:0000313" key="2">
    <source>
        <dbReference type="EMBL" id="THG39460.1"/>
    </source>
</evidence>
<evidence type="ECO:0000313" key="3">
    <source>
        <dbReference type="Proteomes" id="UP000308038"/>
    </source>
</evidence>
<organism evidence="2 3">
    <name type="scientific">Sphingomonas olei</name>
    <dbReference type="NCBI Taxonomy" id="1886787"/>
    <lineage>
        <taxon>Bacteria</taxon>
        <taxon>Pseudomonadati</taxon>
        <taxon>Pseudomonadota</taxon>
        <taxon>Alphaproteobacteria</taxon>
        <taxon>Sphingomonadales</taxon>
        <taxon>Sphingomonadaceae</taxon>
        <taxon>Sphingomonas</taxon>
    </lineage>
</organism>
<comment type="caution">
    <text evidence="2">The sequence shown here is derived from an EMBL/GenBank/DDBJ whole genome shotgun (WGS) entry which is preliminary data.</text>
</comment>
<reference evidence="2 3" key="1">
    <citation type="submission" date="2019-04" db="EMBL/GenBank/DDBJ databases">
        <title>Microbes associate with the intestines of laboratory mice.</title>
        <authorList>
            <person name="Navarre W."/>
            <person name="Wong E."/>
            <person name="Huang K.C."/>
            <person name="Tropini C."/>
            <person name="Ng K."/>
            <person name="Yu B."/>
        </authorList>
    </citation>
    <scope>NUCLEOTIDE SEQUENCE [LARGE SCALE GENOMIC DNA]</scope>
    <source>
        <strain evidence="2 3">NM83_B4-11</strain>
    </source>
</reference>
<evidence type="ECO:0000259" key="1">
    <source>
        <dbReference type="Pfam" id="PF13463"/>
    </source>
</evidence>
<gene>
    <name evidence="2" type="ORF">E5988_12355</name>
</gene>
<accession>A0ABY2QGP2</accession>
<dbReference type="Pfam" id="PF13463">
    <property type="entry name" value="HTH_27"/>
    <property type="match status" value="1"/>
</dbReference>
<dbReference type="Gene3D" id="1.10.10.10">
    <property type="entry name" value="Winged helix-like DNA-binding domain superfamily/Winged helix DNA-binding domain"/>
    <property type="match status" value="1"/>
</dbReference>
<dbReference type="SUPFAM" id="SSF46785">
    <property type="entry name" value="Winged helix' DNA-binding domain"/>
    <property type="match status" value="1"/>
</dbReference>